<reference evidence="3" key="1">
    <citation type="submission" date="2021-05" db="EMBL/GenBank/DDBJ databases">
        <title>A free-living protist that lacks canonical eukaryotic 1 DNA replication and segregation systems.</title>
        <authorList>
            <person name="Salas-Leiva D.E."/>
            <person name="Tromer E.C."/>
            <person name="Curtis B.A."/>
            <person name="Jerlstrom-Hultqvist J."/>
            <person name="Kolisko M."/>
            <person name="Yi Z."/>
            <person name="Salas-Leiva J.S."/>
            <person name="Gallot-Lavallee L."/>
            <person name="Kops G.J.P.L."/>
            <person name="Archibald J.M."/>
            <person name="Simpson A.G.B."/>
            <person name="Roger A.J."/>
        </authorList>
    </citation>
    <scope>NUCLEOTIDE SEQUENCE</scope>
    <source>
        <strain evidence="3">BICM</strain>
    </source>
</reference>
<feature type="region of interest" description="Disordered" evidence="2">
    <location>
        <begin position="1"/>
        <end position="28"/>
    </location>
</feature>
<evidence type="ECO:0000313" key="3">
    <source>
        <dbReference type="EMBL" id="KAG9395455.1"/>
    </source>
</evidence>
<feature type="compositionally biased region" description="Polar residues" evidence="2">
    <location>
        <begin position="220"/>
        <end position="233"/>
    </location>
</feature>
<evidence type="ECO:0000256" key="1">
    <source>
        <dbReference type="SAM" id="Coils"/>
    </source>
</evidence>
<gene>
    <name evidence="3" type="ORF">J8273_3022</name>
</gene>
<comment type="caution">
    <text evidence="3">The sequence shown here is derived from an EMBL/GenBank/DDBJ whole genome shotgun (WGS) entry which is preliminary data.</text>
</comment>
<keyword evidence="4" id="KW-1185">Reference proteome</keyword>
<feature type="region of interest" description="Disordered" evidence="2">
    <location>
        <begin position="152"/>
        <end position="205"/>
    </location>
</feature>
<sequence>MFGSPGGENAKTAYSSSSQSPLASPARHHRMEQLNCLVAELETLGHENMELIDRIDAESARNDALEARVEALQTTSTTLRHSLQLAEQHAANRARELDDAHATISELQRRLCAAEDDHGQLIRAQLALTKSQAMLDAYARPTVDMCTQTESCSTSQTSLPSLAASESDSDTTRPPALTCADPPSDTRTSKLSQSSETLPTPSTASLVHIDIPRTLVRTASNLHRTTDDNSCTGSDFDSDSETDSSVAPLKPVSSIDLSQFRQKREAVVPILNLSSLQADPPMSESTRATRDTRNIAPEVEASAKVSLPPLNSAPNRYMAADRPRGRIRKPSICENRERLVTRGAWADRFPTYKNGRMQRRFIQYLPAKKEFSWGRNPSELTATISVTYIAKVVPGSVAPQFWHGTGGSPVVTRPHLSFLLVLTNGQSLAFTAATRETFLAFFNELHRDVLEKSSAEAKKEWWASFTPGKLLWFTVTRRLKHITQARRMKLGKYVLAKVASEGGATPRELGASPRMNLRQMSARLTTAILQSPRIG</sequence>
<feature type="coiled-coil region" evidence="1">
    <location>
        <begin position="48"/>
        <end position="75"/>
    </location>
</feature>
<name>A0A8J6EAV2_9EUKA</name>
<protein>
    <submittedName>
        <fullName evidence="3">Hemolysin secretion protein D, plasmid</fullName>
    </submittedName>
</protein>
<feature type="compositionally biased region" description="Low complexity" evidence="2">
    <location>
        <begin position="15"/>
        <end position="25"/>
    </location>
</feature>
<proteinExistence type="predicted"/>
<feature type="compositionally biased region" description="Polar residues" evidence="2">
    <location>
        <begin position="185"/>
        <end position="205"/>
    </location>
</feature>
<dbReference type="AlphaFoldDB" id="A0A8J6EAV2"/>
<evidence type="ECO:0000256" key="2">
    <source>
        <dbReference type="SAM" id="MobiDB-lite"/>
    </source>
</evidence>
<organism evidence="3 4">
    <name type="scientific">Carpediemonas membranifera</name>
    <dbReference type="NCBI Taxonomy" id="201153"/>
    <lineage>
        <taxon>Eukaryota</taxon>
        <taxon>Metamonada</taxon>
        <taxon>Carpediemonas-like organisms</taxon>
        <taxon>Carpediemonas</taxon>
    </lineage>
</organism>
<evidence type="ECO:0000313" key="4">
    <source>
        <dbReference type="Proteomes" id="UP000717585"/>
    </source>
</evidence>
<keyword evidence="1" id="KW-0175">Coiled coil</keyword>
<dbReference type="Proteomes" id="UP000717585">
    <property type="component" value="Unassembled WGS sequence"/>
</dbReference>
<dbReference type="EMBL" id="JAHDYR010000011">
    <property type="protein sequence ID" value="KAG9395455.1"/>
    <property type="molecule type" value="Genomic_DNA"/>
</dbReference>
<accession>A0A8J6EAV2</accession>
<feature type="region of interest" description="Disordered" evidence="2">
    <location>
        <begin position="220"/>
        <end position="248"/>
    </location>
</feature>